<dbReference type="RefSeq" id="WP_137982211.1">
    <property type="nucleotide sequence ID" value="NZ_BAAASO010000052.1"/>
</dbReference>
<keyword evidence="3" id="KW-1185">Reference proteome</keyword>
<proteinExistence type="predicted"/>
<dbReference type="InterPro" id="IPR009057">
    <property type="entry name" value="Homeodomain-like_sf"/>
</dbReference>
<dbReference type="EMBL" id="BJHW01000002">
    <property type="protein sequence ID" value="GDY60388.1"/>
    <property type="molecule type" value="Genomic_DNA"/>
</dbReference>
<dbReference type="InterPro" id="IPR036397">
    <property type="entry name" value="RNaseH_sf"/>
</dbReference>
<sequence>MLLRLLCLALTSMFTLLRLMPISDPDKDAEILALRHQLAVLQRQTDKRKLTWPDRALLAALLYRLPRVRLRQLPLIVSPDTVLRWHRELLRRLHAEASRPKRPGRPRTVRSIRALVLRLARENPSWGYRRIHGELASLGIKVAAATVWNILKEHGIDPAPERDHTTWAAFLHSQAQAILAADFFETKTLSGATMYVLAVIEHATRRVRILGATAHPTAVWVTQLARNMVIDLQDAGINAKFLIRDRDGRYPASFDTVLQAKDVKVVQTGVRMPRMNAIMERWMRSCRTELLDRTLIWNQAHLLHALREYETFYNEHRPHRTLASAAPLHPLPEPDQLTHLHVHRRDRLGGLLHEYRHAA</sequence>
<feature type="domain" description="Integrase catalytic" evidence="1">
    <location>
        <begin position="156"/>
        <end position="335"/>
    </location>
</feature>
<dbReference type="GO" id="GO:0003676">
    <property type="term" value="F:nucleic acid binding"/>
    <property type="evidence" value="ECO:0007669"/>
    <property type="project" value="InterPro"/>
</dbReference>
<comment type="caution">
    <text evidence="2">The sequence shown here is derived from an EMBL/GenBank/DDBJ whole genome shotgun (WGS) entry which is preliminary data.</text>
</comment>
<reference evidence="2 3" key="1">
    <citation type="journal article" date="2020" name="Int. J. Syst. Evol. Microbiol.">
        <title>Reclassification of Streptomyces castelarensis and Streptomyces sporoclivatus as later heterotypic synonyms of Streptomyces antimycoticus.</title>
        <authorList>
            <person name="Komaki H."/>
            <person name="Tamura T."/>
        </authorList>
    </citation>
    <scope>NUCLEOTIDE SEQUENCE [LARGE SCALE GENOMIC DNA]</scope>
    <source>
        <strain evidence="2 3">NBRC 13459</strain>
    </source>
</reference>
<dbReference type="PROSITE" id="PS50994">
    <property type="entry name" value="INTEGRASE"/>
    <property type="match status" value="1"/>
</dbReference>
<accession>A0A4D4LPK3</accession>
<dbReference type="GO" id="GO:0015074">
    <property type="term" value="P:DNA integration"/>
    <property type="evidence" value="ECO:0007669"/>
    <property type="project" value="InterPro"/>
</dbReference>
<protein>
    <recommendedName>
        <fullName evidence="1">Integrase catalytic domain-containing protein</fullName>
    </recommendedName>
</protein>
<organism evidence="2 3">
    <name type="scientific">Streptomyces violaceusniger</name>
    <dbReference type="NCBI Taxonomy" id="68280"/>
    <lineage>
        <taxon>Bacteria</taxon>
        <taxon>Bacillati</taxon>
        <taxon>Actinomycetota</taxon>
        <taxon>Actinomycetes</taxon>
        <taxon>Kitasatosporales</taxon>
        <taxon>Streptomycetaceae</taxon>
        <taxon>Streptomyces</taxon>
        <taxon>Streptomyces violaceusniger group</taxon>
    </lineage>
</organism>
<dbReference type="Proteomes" id="UP000301309">
    <property type="component" value="Unassembled WGS sequence"/>
</dbReference>
<evidence type="ECO:0000259" key="1">
    <source>
        <dbReference type="PROSITE" id="PS50994"/>
    </source>
</evidence>
<dbReference type="InterPro" id="IPR012337">
    <property type="entry name" value="RNaseH-like_sf"/>
</dbReference>
<dbReference type="SUPFAM" id="SSF46689">
    <property type="entry name" value="Homeodomain-like"/>
    <property type="match status" value="1"/>
</dbReference>
<dbReference type="OrthoDB" id="1551204at2"/>
<dbReference type="InterPro" id="IPR001584">
    <property type="entry name" value="Integrase_cat-core"/>
</dbReference>
<name>A0A4D4LPK3_STRVO</name>
<dbReference type="Pfam" id="PF13683">
    <property type="entry name" value="rve_3"/>
    <property type="match status" value="1"/>
</dbReference>
<gene>
    <name evidence="2" type="ORF">SVIO_110110</name>
</gene>
<dbReference type="Gene3D" id="3.30.420.10">
    <property type="entry name" value="Ribonuclease H-like superfamily/Ribonuclease H"/>
    <property type="match status" value="1"/>
</dbReference>
<evidence type="ECO:0000313" key="3">
    <source>
        <dbReference type="Proteomes" id="UP000301309"/>
    </source>
</evidence>
<dbReference type="AlphaFoldDB" id="A0A4D4LPK3"/>
<evidence type="ECO:0000313" key="2">
    <source>
        <dbReference type="EMBL" id="GDY60388.1"/>
    </source>
</evidence>
<dbReference type="SUPFAM" id="SSF53098">
    <property type="entry name" value="Ribonuclease H-like"/>
    <property type="match status" value="1"/>
</dbReference>